<accession>R7ZNH0</accession>
<evidence type="ECO:0000259" key="4">
    <source>
        <dbReference type="SMART" id="SM00650"/>
    </source>
</evidence>
<dbReference type="InterPro" id="IPR050210">
    <property type="entry name" value="tRNA_Adenine-N(6)_MTase"/>
</dbReference>
<proteinExistence type="predicted"/>
<feature type="domain" description="Ribosomal RNA adenine methylase transferase N-terminal" evidence="4">
    <location>
        <begin position="9"/>
        <end position="147"/>
    </location>
</feature>
<dbReference type="InterPro" id="IPR029063">
    <property type="entry name" value="SAM-dependent_MTases_sf"/>
</dbReference>
<dbReference type="STRING" id="1232681.ADIS_3880"/>
<dbReference type="PATRIC" id="fig|1288963.3.peg.3872"/>
<gene>
    <name evidence="5" type="ORF">ADIS_3880</name>
</gene>
<dbReference type="Pfam" id="PF05175">
    <property type="entry name" value="MTS"/>
    <property type="match status" value="1"/>
</dbReference>
<dbReference type="EMBL" id="AQHR01000101">
    <property type="protein sequence ID" value="EON75660.1"/>
    <property type="molecule type" value="Genomic_DNA"/>
</dbReference>
<evidence type="ECO:0000256" key="1">
    <source>
        <dbReference type="ARBA" id="ARBA00022603"/>
    </source>
</evidence>
<evidence type="ECO:0000313" key="6">
    <source>
        <dbReference type="Proteomes" id="UP000013909"/>
    </source>
</evidence>
<dbReference type="InterPro" id="IPR002052">
    <property type="entry name" value="DNA_methylase_N6_adenine_CS"/>
</dbReference>
<protein>
    <submittedName>
        <fullName evidence="5">tRNA (Adenine37-N(6))-methyltransferase TrmN6</fullName>
        <ecNumber evidence="5">2.1.1.223</ecNumber>
    </submittedName>
</protein>
<sequence>MKVSTDAVILGAIAGSTQPVRRILDVGTGTGVLALMFAQRYPKARVVAVEIDRGAAGQAKENVESSSWADRISVCNGDFREFDLAGAGQFDMVVSNPPYYSNHLLSADTGRNHALHQGALSFEELAVGAFRMLAKGGVGWVILPPRQMADFERVAGSAGFFGIAMMEVYDRADKPLLRVIRGFSNRSPIDPPVESTLFIKEADGSYSDAYRQLLGGFLLNF</sequence>
<dbReference type="Proteomes" id="UP000013909">
    <property type="component" value="Unassembled WGS sequence"/>
</dbReference>
<keyword evidence="3" id="KW-0949">S-adenosyl-L-methionine</keyword>
<dbReference type="CDD" id="cd02440">
    <property type="entry name" value="AdoMet_MTases"/>
    <property type="match status" value="1"/>
</dbReference>
<dbReference type="Gene3D" id="3.40.50.150">
    <property type="entry name" value="Vaccinia Virus protein VP39"/>
    <property type="match status" value="1"/>
</dbReference>
<evidence type="ECO:0000313" key="5">
    <source>
        <dbReference type="EMBL" id="EON75660.1"/>
    </source>
</evidence>
<dbReference type="InterPro" id="IPR007848">
    <property type="entry name" value="Small_mtfrase_dom"/>
</dbReference>
<dbReference type="PANTHER" id="PTHR47739:SF1">
    <property type="entry name" value="TRNA1(VAL) (ADENINE(37)-N6)-METHYLTRANSFERASE"/>
    <property type="match status" value="1"/>
</dbReference>
<dbReference type="AlphaFoldDB" id="R7ZNH0"/>
<dbReference type="SUPFAM" id="SSF53335">
    <property type="entry name" value="S-adenosyl-L-methionine-dependent methyltransferases"/>
    <property type="match status" value="1"/>
</dbReference>
<dbReference type="PROSITE" id="PS00092">
    <property type="entry name" value="N6_MTASE"/>
    <property type="match status" value="1"/>
</dbReference>
<evidence type="ECO:0000256" key="3">
    <source>
        <dbReference type="ARBA" id="ARBA00022691"/>
    </source>
</evidence>
<dbReference type="InterPro" id="IPR020598">
    <property type="entry name" value="rRNA_Ade_methylase_Trfase_N"/>
</dbReference>
<keyword evidence="2 5" id="KW-0808">Transferase</keyword>
<keyword evidence="6" id="KW-1185">Reference proteome</keyword>
<comment type="caution">
    <text evidence="5">The sequence shown here is derived from an EMBL/GenBank/DDBJ whole genome shotgun (WGS) entry which is preliminary data.</text>
</comment>
<dbReference type="SMART" id="SM00650">
    <property type="entry name" value="rADc"/>
    <property type="match status" value="1"/>
</dbReference>
<dbReference type="GO" id="GO:0000179">
    <property type="term" value="F:rRNA (adenine-N6,N6-)-dimethyltransferase activity"/>
    <property type="evidence" value="ECO:0007669"/>
    <property type="project" value="InterPro"/>
</dbReference>
<evidence type="ECO:0000256" key="2">
    <source>
        <dbReference type="ARBA" id="ARBA00022679"/>
    </source>
</evidence>
<dbReference type="GO" id="GO:0003676">
    <property type="term" value="F:nucleic acid binding"/>
    <property type="evidence" value="ECO:0007669"/>
    <property type="project" value="InterPro"/>
</dbReference>
<keyword evidence="1 5" id="KW-0489">Methyltransferase</keyword>
<organism evidence="5 6">
    <name type="scientific">Lunatimonas lonarensis</name>
    <dbReference type="NCBI Taxonomy" id="1232681"/>
    <lineage>
        <taxon>Bacteria</taxon>
        <taxon>Pseudomonadati</taxon>
        <taxon>Bacteroidota</taxon>
        <taxon>Cytophagia</taxon>
        <taxon>Cytophagales</taxon>
        <taxon>Cyclobacteriaceae</taxon>
    </lineage>
</organism>
<dbReference type="PANTHER" id="PTHR47739">
    <property type="entry name" value="TRNA1(VAL) (ADENINE(37)-N6)-METHYLTRANSFERASE"/>
    <property type="match status" value="1"/>
</dbReference>
<dbReference type="EC" id="2.1.1.223" evidence="5"/>
<reference evidence="5 6" key="1">
    <citation type="submission" date="2013-02" db="EMBL/GenBank/DDBJ databases">
        <title>A novel strain isolated from Lonar lake, Maharashtra, India.</title>
        <authorList>
            <person name="Singh A."/>
        </authorList>
    </citation>
    <scope>NUCLEOTIDE SEQUENCE [LARGE SCALE GENOMIC DNA]</scope>
    <source>
        <strain evidence="5 6">AK24</strain>
    </source>
</reference>
<name>R7ZNH0_9BACT</name>